<evidence type="ECO:0000259" key="1">
    <source>
        <dbReference type="Pfam" id="PF12728"/>
    </source>
</evidence>
<dbReference type="EMBL" id="JBHUIO010000024">
    <property type="protein sequence ID" value="MFD2172398.1"/>
    <property type="molecule type" value="Genomic_DNA"/>
</dbReference>
<dbReference type="Proteomes" id="UP001597343">
    <property type="component" value="Unassembled WGS sequence"/>
</dbReference>
<comment type="caution">
    <text evidence="2">The sequence shown here is derived from an EMBL/GenBank/DDBJ whole genome shotgun (WGS) entry which is preliminary data.</text>
</comment>
<evidence type="ECO:0000313" key="3">
    <source>
        <dbReference type="Proteomes" id="UP001597343"/>
    </source>
</evidence>
<organism evidence="2 3">
    <name type="scientific">Tumebacillus lipolyticus</name>
    <dbReference type="NCBI Taxonomy" id="1280370"/>
    <lineage>
        <taxon>Bacteria</taxon>
        <taxon>Bacillati</taxon>
        <taxon>Bacillota</taxon>
        <taxon>Bacilli</taxon>
        <taxon>Bacillales</taxon>
        <taxon>Alicyclobacillaceae</taxon>
        <taxon>Tumebacillus</taxon>
    </lineage>
</organism>
<proteinExistence type="predicted"/>
<dbReference type="Pfam" id="PF12728">
    <property type="entry name" value="HTH_17"/>
    <property type="match status" value="1"/>
</dbReference>
<evidence type="ECO:0000313" key="2">
    <source>
        <dbReference type="EMBL" id="MFD2172398.1"/>
    </source>
</evidence>
<gene>
    <name evidence="2" type="ORF">ACFSOY_20860</name>
</gene>
<dbReference type="RefSeq" id="WP_386049783.1">
    <property type="nucleotide sequence ID" value="NZ_JBHUIO010000024.1"/>
</dbReference>
<name>A0ABW5A2R5_9BACL</name>
<dbReference type="InterPro" id="IPR041657">
    <property type="entry name" value="HTH_17"/>
</dbReference>
<reference evidence="3" key="1">
    <citation type="journal article" date="2019" name="Int. J. Syst. Evol. Microbiol.">
        <title>The Global Catalogue of Microorganisms (GCM) 10K type strain sequencing project: providing services to taxonomists for standard genome sequencing and annotation.</title>
        <authorList>
            <consortium name="The Broad Institute Genomics Platform"/>
            <consortium name="The Broad Institute Genome Sequencing Center for Infectious Disease"/>
            <person name="Wu L."/>
            <person name="Ma J."/>
        </authorList>
    </citation>
    <scope>NUCLEOTIDE SEQUENCE [LARGE SCALE GENOMIC DNA]</scope>
    <source>
        <strain evidence="3">CGMCC 1.13574</strain>
    </source>
</reference>
<accession>A0ABW5A2R5</accession>
<protein>
    <submittedName>
        <fullName evidence="2">Helix-turn-helix domain-containing protein</fullName>
    </submittedName>
</protein>
<sequence length="175" mass="19783">MDVKAVLQALSDKGITNSEQMVRRWIRSGELKGARSANRKAGYQVDPADLDAFIQQRSSSSNHEIHRLQTENEALLKRVAELERELAALRVPPSSQPYTTMIDGGRYVFLKHPNHKRHHVYDQQAGKTVCGKSIDDTWHLLLPNAYTGWGVLSAPRCDGDRCPTCIRHTMVEHDL</sequence>
<keyword evidence="3" id="KW-1185">Reference proteome</keyword>
<feature type="domain" description="Helix-turn-helix" evidence="1">
    <location>
        <begin position="18"/>
        <end position="58"/>
    </location>
</feature>